<dbReference type="SMART" id="SM00408">
    <property type="entry name" value="IGc2"/>
    <property type="match status" value="1"/>
</dbReference>
<evidence type="ECO:0000313" key="2">
    <source>
        <dbReference type="EMBL" id="CAL1268351.1"/>
    </source>
</evidence>
<evidence type="ECO:0000313" key="3">
    <source>
        <dbReference type="Proteomes" id="UP001497382"/>
    </source>
</evidence>
<dbReference type="PROSITE" id="PS50835">
    <property type="entry name" value="IG_LIKE"/>
    <property type="match status" value="1"/>
</dbReference>
<dbReference type="InterPro" id="IPR003598">
    <property type="entry name" value="Ig_sub2"/>
</dbReference>
<dbReference type="Gene3D" id="2.60.40.10">
    <property type="entry name" value="Immunoglobulins"/>
    <property type="match status" value="1"/>
</dbReference>
<protein>
    <recommendedName>
        <fullName evidence="1">Ig-like domain-containing protein</fullName>
    </recommendedName>
</protein>
<comment type="caution">
    <text evidence="2">The sequence shown here is derived from an EMBL/GenBank/DDBJ whole genome shotgun (WGS) entry which is preliminary data.</text>
</comment>
<dbReference type="EMBL" id="CAXIEN010000033">
    <property type="protein sequence ID" value="CAL1268351.1"/>
    <property type="molecule type" value="Genomic_DNA"/>
</dbReference>
<reference evidence="2 3" key="1">
    <citation type="submission" date="2024-04" db="EMBL/GenBank/DDBJ databases">
        <authorList>
            <person name="Rising A."/>
            <person name="Reimegard J."/>
            <person name="Sonavane S."/>
            <person name="Akerstrom W."/>
            <person name="Nylinder S."/>
            <person name="Hedman E."/>
            <person name="Kallberg Y."/>
        </authorList>
    </citation>
    <scope>NUCLEOTIDE SEQUENCE [LARGE SCALE GENOMIC DNA]</scope>
</reference>
<dbReference type="AlphaFoldDB" id="A0AAV1Z9W4"/>
<dbReference type="InterPro" id="IPR036179">
    <property type="entry name" value="Ig-like_dom_sf"/>
</dbReference>
<dbReference type="SUPFAM" id="SSF48726">
    <property type="entry name" value="Immunoglobulin"/>
    <property type="match status" value="1"/>
</dbReference>
<dbReference type="Pfam" id="PF13927">
    <property type="entry name" value="Ig_3"/>
    <property type="match status" value="1"/>
</dbReference>
<organism evidence="2 3">
    <name type="scientific">Larinioides sclopetarius</name>
    <dbReference type="NCBI Taxonomy" id="280406"/>
    <lineage>
        <taxon>Eukaryota</taxon>
        <taxon>Metazoa</taxon>
        <taxon>Ecdysozoa</taxon>
        <taxon>Arthropoda</taxon>
        <taxon>Chelicerata</taxon>
        <taxon>Arachnida</taxon>
        <taxon>Araneae</taxon>
        <taxon>Araneomorphae</taxon>
        <taxon>Entelegynae</taxon>
        <taxon>Araneoidea</taxon>
        <taxon>Araneidae</taxon>
        <taxon>Larinioides</taxon>
    </lineage>
</organism>
<name>A0AAV1Z9W4_9ARAC</name>
<gene>
    <name evidence="2" type="ORF">LARSCL_LOCUS4119</name>
</gene>
<sequence>MYRLVFKSKKFLVQQMYRLVFKAFSHDMLLRGPKFTLEPPPKVQFSNSSGTAIPCAADGRPTPVITWMKNEGQVIQDILGLRHVRHDGSLVFSPFSPDEYRADIHATTYRCIATNSVGAIASRDVNVRARSAQNWQLTTGKNFNDWITWKNALASRFKRRITMQEFLVHQSERKLRHKETLVDYIYAKDALLEKAPFTIPQPDRISMIIGDITEEKWQIALATQNTNTVEELIDRATALDAIRSAKQEHKKHSPKSQN</sequence>
<dbReference type="Proteomes" id="UP001497382">
    <property type="component" value="Unassembled WGS sequence"/>
</dbReference>
<keyword evidence="3" id="KW-1185">Reference proteome</keyword>
<evidence type="ECO:0000259" key="1">
    <source>
        <dbReference type="PROSITE" id="PS50835"/>
    </source>
</evidence>
<accession>A0AAV1Z9W4</accession>
<dbReference type="InterPro" id="IPR013783">
    <property type="entry name" value="Ig-like_fold"/>
</dbReference>
<feature type="domain" description="Ig-like" evidence="1">
    <location>
        <begin position="33"/>
        <end position="126"/>
    </location>
</feature>
<dbReference type="InterPro" id="IPR007110">
    <property type="entry name" value="Ig-like_dom"/>
</dbReference>
<proteinExistence type="predicted"/>